<accession>W1PIP0</accession>
<feature type="compositionally biased region" description="Basic and acidic residues" evidence="2">
    <location>
        <begin position="670"/>
        <end position="681"/>
    </location>
</feature>
<feature type="compositionally biased region" description="Basic and acidic residues" evidence="2">
    <location>
        <begin position="296"/>
        <end position="305"/>
    </location>
</feature>
<dbReference type="PANTHER" id="PTHR13561:SF20">
    <property type="entry name" value="DNA TOPOISOMERASE 2-BINDING PROTEIN 1"/>
    <property type="match status" value="1"/>
</dbReference>
<protein>
    <recommendedName>
        <fullName evidence="3">BRCT domain-containing protein</fullName>
    </recommendedName>
</protein>
<dbReference type="STRING" id="13333.W1PIP0"/>
<dbReference type="GO" id="GO:0007095">
    <property type="term" value="P:mitotic G2 DNA damage checkpoint signaling"/>
    <property type="evidence" value="ECO:0000318"/>
    <property type="project" value="GO_Central"/>
</dbReference>
<feature type="domain" description="BRCT" evidence="3">
    <location>
        <begin position="109"/>
        <end position="195"/>
    </location>
</feature>
<dbReference type="OMA" id="DTCENIG"/>
<dbReference type="SUPFAM" id="SSF52113">
    <property type="entry name" value="BRCT domain"/>
    <property type="match status" value="3"/>
</dbReference>
<sequence>MAPAIYCCKSSLCVACLDEDFYPVQGARVSSSNTSKGGQKQKDSTEKVTSLSLPSTVPLSLQSNLSQSISNAVSDSYVSVTEEIEKPTLQAADESKSHNVVAEDSQAEDDDLYLAECRILLVGFQFAEMRNLVNMVHKGGGSRYMSFNEKLTHIIVGMPSDVERKEIRRLASWGVINVVSSIWLEDCTREKKEVDVTLRHKVTDSSLSQDELNMSRVADIKHKQSCRTAMGLEFEKAPSEQGDSLQGNANMSREEGGLLKTSLKPSKTTNENARTKQNNGLNAVNNDPVSRHKSKRELEPVFDKDRKPSNIFGGRKFCFSESFPQDRRAEIVGWVIHGGGLIVDDQGSENVDFVIECHGVVDGQSDRCHSILVSSHWIRSCLEEGVMPDVGSHILYSPLPCRVPLPGFEGIRFCISQYEVKERLLLRNLCFILGAKFSEKLSRKTTHLICKFASGVKYEASSMWGIEPVTAEWITECIRQDKMVPLNAFRPKVVTSQDKDAGLCTTTQYSTQAAPLIPGELPSQWISDAQGPLKPLKPNEANRSGIQSDSHMAEAEQSNSFFKKPRQAEHAVDREPLTSDTSSHYKFPSEKLQTSSSVLEDDIKDSDAFTDVAATIEGWLEKSSKNRSMKSPEGTGCDQNLFSPERLMIRESPADAPSSFGISKPWLSNSEKHGPHNQFGRDERKQGLCDGFSESQMESQVVGYEEDLTGRQMIIDRVRTRSMSLNTQREQGQERMNSSLGRLLKVAEENK</sequence>
<dbReference type="Gene3D" id="3.40.50.10190">
    <property type="entry name" value="BRCT domain"/>
    <property type="match status" value="3"/>
</dbReference>
<evidence type="ECO:0000256" key="2">
    <source>
        <dbReference type="SAM" id="MobiDB-lite"/>
    </source>
</evidence>
<dbReference type="eggNOG" id="KOG1929">
    <property type="taxonomic scope" value="Eukaryota"/>
</dbReference>
<dbReference type="InterPro" id="IPR001357">
    <property type="entry name" value="BRCT_dom"/>
</dbReference>
<reference evidence="5" key="1">
    <citation type="journal article" date="2013" name="Science">
        <title>The Amborella genome and the evolution of flowering plants.</title>
        <authorList>
            <consortium name="Amborella Genome Project"/>
        </authorList>
    </citation>
    <scope>NUCLEOTIDE SEQUENCE [LARGE SCALE GENOMIC DNA]</scope>
</reference>
<feature type="compositionally biased region" description="Polar residues" evidence="2">
    <location>
        <begin position="263"/>
        <end position="288"/>
    </location>
</feature>
<organism evidence="4 5">
    <name type="scientific">Amborella trichopoda</name>
    <dbReference type="NCBI Taxonomy" id="13333"/>
    <lineage>
        <taxon>Eukaryota</taxon>
        <taxon>Viridiplantae</taxon>
        <taxon>Streptophyta</taxon>
        <taxon>Embryophyta</taxon>
        <taxon>Tracheophyta</taxon>
        <taxon>Spermatophyta</taxon>
        <taxon>Magnoliopsida</taxon>
        <taxon>Amborellales</taxon>
        <taxon>Amborellaceae</taxon>
        <taxon>Amborella</taxon>
    </lineage>
</organism>
<keyword evidence="1" id="KW-0677">Repeat</keyword>
<evidence type="ECO:0000313" key="5">
    <source>
        <dbReference type="Proteomes" id="UP000017836"/>
    </source>
</evidence>
<name>W1PIP0_AMBTC</name>
<proteinExistence type="predicted"/>
<dbReference type="GO" id="GO:0033314">
    <property type="term" value="P:mitotic DNA replication checkpoint signaling"/>
    <property type="evidence" value="ECO:0000318"/>
    <property type="project" value="GO_Central"/>
</dbReference>
<feature type="region of interest" description="Disordered" evidence="2">
    <location>
        <begin position="259"/>
        <end position="305"/>
    </location>
</feature>
<keyword evidence="5" id="KW-1185">Reference proteome</keyword>
<evidence type="ECO:0000259" key="3">
    <source>
        <dbReference type="PROSITE" id="PS50172"/>
    </source>
</evidence>
<dbReference type="InterPro" id="IPR036420">
    <property type="entry name" value="BRCT_dom_sf"/>
</dbReference>
<feature type="domain" description="BRCT" evidence="3">
    <location>
        <begin position="307"/>
        <end position="395"/>
    </location>
</feature>
<gene>
    <name evidence="4" type="ORF">AMTR_s00013p00056780</name>
</gene>
<dbReference type="Proteomes" id="UP000017836">
    <property type="component" value="Unassembled WGS sequence"/>
</dbReference>
<dbReference type="SMART" id="SM00292">
    <property type="entry name" value="BRCT"/>
    <property type="match status" value="3"/>
</dbReference>
<evidence type="ECO:0000313" key="4">
    <source>
        <dbReference type="EMBL" id="ERN09842.1"/>
    </source>
</evidence>
<dbReference type="Pfam" id="PF12738">
    <property type="entry name" value="PTCB-BRCT"/>
    <property type="match status" value="1"/>
</dbReference>
<dbReference type="AlphaFoldDB" id="W1PIP0"/>
<feature type="region of interest" description="Disordered" evidence="2">
    <location>
        <begin position="527"/>
        <end position="595"/>
    </location>
</feature>
<dbReference type="PROSITE" id="PS50172">
    <property type="entry name" value="BRCT"/>
    <property type="match status" value="3"/>
</dbReference>
<feature type="region of interest" description="Disordered" evidence="2">
    <location>
        <begin position="28"/>
        <end position="51"/>
    </location>
</feature>
<feature type="compositionally biased region" description="Basic and acidic residues" evidence="2">
    <location>
        <begin position="566"/>
        <end position="577"/>
    </location>
</feature>
<dbReference type="FunFam" id="3.40.50.10190:FF:000052">
    <property type="entry name" value="Transcription coactivator"/>
    <property type="match status" value="1"/>
</dbReference>
<dbReference type="FunFam" id="3.40.50.10190:FF:000057">
    <property type="entry name" value="Transcription coactivator"/>
    <property type="match status" value="1"/>
</dbReference>
<dbReference type="EMBL" id="KI392979">
    <property type="protein sequence ID" value="ERN09842.1"/>
    <property type="molecule type" value="Genomic_DNA"/>
</dbReference>
<dbReference type="HOGENOM" id="CLU_012864_0_0_1"/>
<dbReference type="PANTHER" id="PTHR13561">
    <property type="entry name" value="DNA REPLICATION REGULATOR DPB11-RELATED"/>
    <property type="match status" value="1"/>
</dbReference>
<dbReference type="GO" id="GO:0006270">
    <property type="term" value="P:DNA replication initiation"/>
    <property type="evidence" value="ECO:0000318"/>
    <property type="project" value="GO_Central"/>
</dbReference>
<feature type="compositionally biased region" description="Polar residues" evidence="2">
    <location>
        <begin position="28"/>
        <end position="38"/>
    </location>
</feature>
<feature type="region of interest" description="Disordered" evidence="2">
    <location>
        <begin position="662"/>
        <end position="681"/>
    </location>
</feature>
<feature type="compositionally biased region" description="Polar residues" evidence="2">
    <location>
        <begin position="541"/>
        <end position="561"/>
    </location>
</feature>
<feature type="domain" description="BRCT" evidence="3">
    <location>
        <begin position="408"/>
        <end position="491"/>
    </location>
</feature>
<evidence type="ECO:0000256" key="1">
    <source>
        <dbReference type="ARBA" id="ARBA00022737"/>
    </source>
</evidence>
<dbReference type="Gramene" id="ERN09842">
    <property type="protein sequence ID" value="ERN09842"/>
    <property type="gene ID" value="AMTR_s00013p00056780"/>
</dbReference>